<keyword evidence="2" id="KW-1185">Reference proteome</keyword>
<proteinExistence type="predicted"/>
<accession>A0A9P9FTM2</accession>
<name>A0A9P9FTM2_9HYPO</name>
<protein>
    <submittedName>
        <fullName evidence="1">Uncharacterized protein</fullName>
    </submittedName>
</protein>
<evidence type="ECO:0000313" key="2">
    <source>
        <dbReference type="Proteomes" id="UP000738349"/>
    </source>
</evidence>
<gene>
    <name evidence="1" type="ORF">EDB81DRAFT_875246</name>
</gene>
<dbReference type="OrthoDB" id="7464126at2759"/>
<dbReference type="Proteomes" id="UP000738349">
    <property type="component" value="Unassembled WGS sequence"/>
</dbReference>
<sequence>MEVLRAVASSIALADVAFKTLSFLREVKGIQNDFDDSRQQITITGSLVDHPRTIPTSASIDNPAPTSPNDAPIYETAKQLREIVGELDKIGILCVQTTSDKKQLVKRLQWIRIRSQIEGLCIKARDAKPNLHLALQYHQLAMVAQ</sequence>
<reference evidence="1" key="1">
    <citation type="journal article" date="2021" name="Nat. Commun.">
        <title>Genetic determinants of endophytism in the Arabidopsis root mycobiome.</title>
        <authorList>
            <person name="Mesny F."/>
            <person name="Miyauchi S."/>
            <person name="Thiergart T."/>
            <person name="Pickel B."/>
            <person name="Atanasova L."/>
            <person name="Karlsson M."/>
            <person name="Huettel B."/>
            <person name="Barry K.W."/>
            <person name="Haridas S."/>
            <person name="Chen C."/>
            <person name="Bauer D."/>
            <person name="Andreopoulos W."/>
            <person name="Pangilinan J."/>
            <person name="LaButti K."/>
            <person name="Riley R."/>
            <person name="Lipzen A."/>
            <person name="Clum A."/>
            <person name="Drula E."/>
            <person name="Henrissat B."/>
            <person name="Kohler A."/>
            <person name="Grigoriev I.V."/>
            <person name="Martin F.M."/>
            <person name="Hacquard S."/>
        </authorList>
    </citation>
    <scope>NUCLEOTIDE SEQUENCE</scope>
    <source>
        <strain evidence="1">MPI-CAGE-AT-0147</strain>
    </source>
</reference>
<dbReference type="EMBL" id="JAGMUV010000001">
    <property type="protein sequence ID" value="KAH7176435.1"/>
    <property type="molecule type" value="Genomic_DNA"/>
</dbReference>
<organism evidence="1 2">
    <name type="scientific">Dactylonectria macrodidyma</name>
    <dbReference type="NCBI Taxonomy" id="307937"/>
    <lineage>
        <taxon>Eukaryota</taxon>
        <taxon>Fungi</taxon>
        <taxon>Dikarya</taxon>
        <taxon>Ascomycota</taxon>
        <taxon>Pezizomycotina</taxon>
        <taxon>Sordariomycetes</taxon>
        <taxon>Hypocreomycetidae</taxon>
        <taxon>Hypocreales</taxon>
        <taxon>Nectriaceae</taxon>
        <taxon>Dactylonectria</taxon>
    </lineage>
</organism>
<comment type="caution">
    <text evidence="1">The sequence shown here is derived from an EMBL/GenBank/DDBJ whole genome shotgun (WGS) entry which is preliminary data.</text>
</comment>
<evidence type="ECO:0000313" key="1">
    <source>
        <dbReference type="EMBL" id="KAH7176435.1"/>
    </source>
</evidence>
<dbReference type="AlphaFoldDB" id="A0A9P9FTM2"/>